<keyword evidence="2" id="KW-0479">Metal-binding</keyword>
<keyword evidence="4" id="KW-0378">Hydrolase</keyword>
<evidence type="ECO:0000256" key="2">
    <source>
        <dbReference type="ARBA" id="ARBA00022723"/>
    </source>
</evidence>
<dbReference type="InterPro" id="IPR036279">
    <property type="entry name" value="5-3_exonuclease_C_sf"/>
</dbReference>
<dbReference type="CDD" id="cd09897">
    <property type="entry name" value="H3TH_FEN1-XPG-like"/>
    <property type="match status" value="1"/>
</dbReference>
<sequence>MGIKGLQRLIDTHASHVQITFPYLKYRTRVVAVDANILIYKFCHNYTTSISSFVLCFVYKILSFIKYGILPIFIFDGEAPHEKRKAVRRRFHCKNILRERLLKLRHLPFRNSSIYSQIQRLERQCFIATKQHKSSLMKLLDLLGIPYLVSKNEAEMLCALLQKQNMVDFTLSEDTDTYAFGCTHVLRMFRNSEKYLVETNFTDFLRSLQLTNDEFLNVCVLSGCDYIDHVIPYLNIQHCIEIVKEHHDLESCLNVIRTQYPHIKISSEEYNRVKSIYTFKHESVQEVVKQCQELNHDDFKTKFHTLKKFDEVGFKHWLSVDLSVNASTIQCLCNIIHNSFQDYSLIRSNFNKKIEDVVT</sequence>
<feature type="domain" description="XPG N-terminal" evidence="7">
    <location>
        <begin position="1"/>
        <end position="101"/>
    </location>
</feature>
<evidence type="ECO:0000259" key="7">
    <source>
        <dbReference type="SMART" id="SM00485"/>
    </source>
</evidence>
<dbReference type="AlphaFoldDB" id="A0A6C0CQY7"/>
<keyword evidence="1" id="KW-0540">Nuclease</keyword>
<evidence type="ECO:0000256" key="5">
    <source>
        <dbReference type="ARBA" id="ARBA00022842"/>
    </source>
</evidence>
<evidence type="ECO:0000256" key="4">
    <source>
        <dbReference type="ARBA" id="ARBA00022801"/>
    </source>
</evidence>
<evidence type="ECO:0008006" key="9">
    <source>
        <dbReference type="Google" id="ProtNLM"/>
    </source>
</evidence>
<dbReference type="Pfam" id="PF00867">
    <property type="entry name" value="XPG_I"/>
    <property type="match status" value="1"/>
</dbReference>
<evidence type="ECO:0000256" key="1">
    <source>
        <dbReference type="ARBA" id="ARBA00022722"/>
    </source>
</evidence>
<evidence type="ECO:0000313" key="8">
    <source>
        <dbReference type="EMBL" id="QHT06703.1"/>
    </source>
</evidence>
<dbReference type="Pfam" id="PF00752">
    <property type="entry name" value="XPG_N"/>
    <property type="match status" value="1"/>
</dbReference>
<name>A0A6C0CQY7_9ZZZZ</name>
<dbReference type="Gene3D" id="1.10.150.20">
    <property type="entry name" value="5' to 3' exonuclease, C-terminal subdomain"/>
    <property type="match status" value="1"/>
</dbReference>
<dbReference type="InterPro" id="IPR006086">
    <property type="entry name" value="XPG-I_dom"/>
</dbReference>
<evidence type="ECO:0000259" key="6">
    <source>
        <dbReference type="SMART" id="SM00484"/>
    </source>
</evidence>
<dbReference type="SUPFAM" id="SSF88723">
    <property type="entry name" value="PIN domain-like"/>
    <property type="match status" value="1"/>
</dbReference>
<dbReference type="SMART" id="SM00484">
    <property type="entry name" value="XPGI"/>
    <property type="match status" value="1"/>
</dbReference>
<dbReference type="GO" id="GO:0046872">
    <property type="term" value="F:metal ion binding"/>
    <property type="evidence" value="ECO:0007669"/>
    <property type="project" value="UniProtKB-KW"/>
</dbReference>
<dbReference type="PRINTS" id="PR00853">
    <property type="entry name" value="XPGRADSUPER"/>
</dbReference>
<dbReference type="InterPro" id="IPR029060">
    <property type="entry name" value="PIN-like_dom_sf"/>
</dbReference>
<dbReference type="PANTHER" id="PTHR11081:SF9">
    <property type="entry name" value="FLAP ENDONUCLEASE 1"/>
    <property type="match status" value="1"/>
</dbReference>
<dbReference type="SUPFAM" id="SSF47807">
    <property type="entry name" value="5' to 3' exonuclease, C-terminal subdomain"/>
    <property type="match status" value="1"/>
</dbReference>
<keyword evidence="3" id="KW-0255">Endonuclease</keyword>
<dbReference type="EMBL" id="MN739474">
    <property type="protein sequence ID" value="QHT06703.1"/>
    <property type="molecule type" value="Genomic_DNA"/>
</dbReference>
<dbReference type="SMART" id="SM00485">
    <property type="entry name" value="XPGN"/>
    <property type="match status" value="1"/>
</dbReference>
<organism evidence="8">
    <name type="scientific">viral metagenome</name>
    <dbReference type="NCBI Taxonomy" id="1070528"/>
    <lineage>
        <taxon>unclassified sequences</taxon>
        <taxon>metagenomes</taxon>
        <taxon>organismal metagenomes</taxon>
    </lineage>
</organism>
<dbReference type="Gene3D" id="3.40.50.1010">
    <property type="entry name" value="5'-nuclease"/>
    <property type="match status" value="1"/>
</dbReference>
<proteinExistence type="predicted"/>
<evidence type="ECO:0000256" key="3">
    <source>
        <dbReference type="ARBA" id="ARBA00022759"/>
    </source>
</evidence>
<keyword evidence="5" id="KW-0460">Magnesium</keyword>
<reference evidence="8" key="1">
    <citation type="journal article" date="2020" name="Nature">
        <title>Giant virus diversity and host interactions through global metagenomics.</title>
        <authorList>
            <person name="Schulz F."/>
            <person name="Roux S."/>
            <person name="Paez-Espino D."/>
            <person name="Jungbluth S."/>
            <person name="Walsh D.A."/>
            <person name="Denef V.J."/>
            <person name="McMahon K.D."/>
            <person name="Konstantinidis K.T."/>
            <person name="Eloe-Fadrosh E.A."/>
            <person name="Kyrpides N.C."/>
            <person name="Woyke T."/>
        </authorList>
    </citation>
    <scope>NUCLEOTIDE SEQUENCE</scope>
    <source>
        <strain evidence="8">GVMAG-M-3300021473-15</strain>
    </source>
</reference>
<dbReference type="GO" id="GO:0017108">
    <property type="term" value="F:5'-flap endonuclease activity"/>
    <property type="evidence" value="ECO:0007669"/>
    <property type="project" value="TreeGrafter"/>
</dbReference>
<dbReference type="PANTHER" id="PTHR11081">
    <property type="entry name" value="FLAP ENDONUCLEASE FAMILY MEMBER"/>
    <property type="match status" value="1"/>
</dbReference>
<dbReference type="InterPro" id="IPR006085">
    <property type="entry name" value="XPG_DNA_repair_N"/>
</dbReference>
<dbReference type="InterPro" id="IPR006084">
    <property type="entry name" value="XPG/Rad2"/>
</dbReference>
<protein>
    <recommendedName>
        <fullName evidence="9">XPG N-terminal domain-containing protein</fullName>
    </recommendedName>
</protein>
<accession>A0A6C0CQY7</accession>
<feature type="domain" description="XPG-I" evidence="6">
    <location>
        <begin position="141"/>
        <end position="210"/>
    </location>
</feature>